<dbReference type="PRINTS" id="PR01438">
    <property type="entry name" value="UNVRSLSTRESS"/>
</dbReference>
<feature type="domain" description="UspA" evidence="2">
    <location>
        <begin position="73"/>
        <end position="113"/>
    </location>
</feature>
<sequence>MSVLVAVTDSEEGDVALRTAAAEAALRGTGLLVANLRLRPVDGLPAGVDARVLERKPGVDVAEHVLNLLDEHHEDVQLLVIGMKRRSPVGKLVLGSLAQQLLLNADVPVLAVKVPESR</sequence>
<keyword evidence="4" id="KW-1185">Reference proteome</keyword>
<comment type="similarity">
    <text evidence="1">Belongs to the universal stress protein A family.</text>
</comment>
<comment type="caution">
    <text evidence="3">The sequence shown here is derived from an EMBL/GenBank/DDBJ whole genome shotgun (WGS) entry which is preliminary data.</text>
</comment>
<evidence type="ECO:0000259" key="2">
    <source>
        <dbReference type="Pfam" id="PF00582"/>
    </source>
</evidence>
<organism evidence="3 4">
    <name type="scientific">Saccharopolyspora taberi</name>
    <dbReference type="NCBI Taxonomy" id="60895"/>
    <lineage>
        <taxon>Bacteria</taxon>
        <taxon>Bacillati</taxon>
        <taxon>Actinomycetota</taxon>
        <taxon>Actinomycetes</taxon>
        <taxon>Pseudonocardiales</taxon>
        <taxon>Pseudonocardiaceae</taxon>
        <taxon>Saccharopolyspora</taxon>
    </lineage>
</organism>
<protein>
    <recommendedName>
        <fullName evidence="2">UspA domain-containing protein</fullName>
    </recommendedName>
</protein>
<evidence type="ECO:0000313" key="3">
    <source>
        <dbReference type="EMBL" id="GAA2786526.1"/>
    </source>
</evidence>
<reference evidence="3 4" key="1">
    <citation type="journal article" date="2019" name="Int. J. Syst. Evol. Microbiol.">
        <title>The Global Catalogue of Microorganisms (GCM) 10K type strain sequencing project: providing services to taxonomists for standard genome sequencing and annotation.</title>
        <authorList>
            <consortium name="The Broad Institute Genomics Platform"/>
            <consortium name="The Broad Institute Genome Sequencing Center for Infectious Disease"/>
            <person name="Wu L."/>
            <person name="Ma J."/>
        </authorList>
    </citation>
    <scope>NUCLEOTIDE SEQUENCE [LARGE SCALE GENOMIC DNA]</scope>
    <source>
        <strain evidence="3 4">JCM 9383</strain>
    </source>
</reference>
<dbReference type="Gene3D" id="3.40.50.12370">
    <property type="match status" value="1"/>
</dbReference>
<dbReference type="InterPro" id="IPR006015">
    <property type="entry name" value="Universal_stress_UspA"/>
</dbReference>
<proteinExistence type="inferred from homology"/>
<dbReference type="Proteomes" id="UP001500979">
    <property type="component" value="Unassembled WGS sequence"/>
</dbReference>
<dbReference type="Pfam" id="PF00582">
    <property type="entry name" value="Usp"/>
    <property type="match status" value="1"/>
</dbReference>
<dbReference type="SUPFAM" id="SSF52402">
    <property type="entry name" value="Adenine nucleotide alpha hydrolases-like"/>
    <property type="match status" value="1"/>
</dbReference>
<dbReference type="RefSeq" id="WP_344679376.1">
    <property type="nucleotide sequence ID" value="NZ_BAAAUX010000011.1"/>
</dbReference>
<accession>A0ABN3VDN3</accession>
<dbReference type="InterPro" id="IPR006016">
    <property type="entry name" value="UspA"/>
</dbReference>
<evidence type="ECO:0000313" key="4">
    <source>
        <dbReference type="Proteomes" id="UP001500979"/>
    </source>
</evidence>
<gene>
    <name evidence="3" type="ORF">GCM10010470_21020</name>
</gene>
<name>A0ABN3VDN3_9PSEU</name>
<dbReference type="EMBL" id="BAAAUX010000011">
    <property type="protein sequence ID" value="GAA2786526.1"/>
    <property type="molecule type" value="Genomic_DNA"/>
</dbReference>
<evidence type="ECO:0000256" key="1">
    <source>
        <dbReference type="ARBA" id="ARBA00008791"/>
    </source>
</evidence>